<protein>
    <recommendedName>
        <fullName evidence="3">PAS domain-containing protein</fullName>
    </recommendedName>
</protein>
<organism evidence="1 2">
    <name type="scientific">Hesseltinella vesiculosa</name>
    <dbReference type="NCBI Taxonomy" id="101127"/>
    <lineage>
        <taxon>Eukaryota</taxon>
        <taxon>Fungi</taxon>
        <taxon>Fungi incertae sedis</taxon>
        <taxon>Mucoromycota</taxon>
        <taxon>Mucoromycotina</taxon>
        <taxon>Mucoromycetes</taxon>
        <taxon>Mucorales</taxon>
        <taxon>Cunninghamellaceae</taxon>
        <taxon>Hesseltinella</taxon>
    </lineage>
</organism>
<reference evidence="1 2" key="1">
    <citation type="submission" date="2016-07" db="EMBL/GenBank/DDBJ databases">
        <title>Pervasive Adenine N6-methylation of Active Genes in Fungi.</title>
        <authorList>
            <consortium name="DOE Joint Genome Institute"/>
            <person name="Mondo S.J."/>
            <person name="Dannebaum R.O."/>
            <person name="Kuo R.C."/>
            <person name="Labutti K."/>
            <person name="Haridas S."/>
            <person name="Kuo A."/>
            <person name="Salamov A."/>
            <person name="Ahrendt S.R."/>
            <person name="Lipzen A."/>
            <person name="Sullivan W."/>
            <person name="Andreopoulos W.B."/>
            <person name="Clum A."/>
            <person name="Lindquist E."/>
            <person name="Daum C."/>
            <person name="Ramamoorthy G.K."/>
            <person name="Gryganskyi A."/>
            <person name="Culley D."/>
            <person name="Magnuson J.K."/>
            <person name="James T.Y."/>
            <person name="O'Malley M.A."/>
            <person name="Stajich J.E."/>
            <person name="Spatafora J.W."/>
            <person name="Visel A."/>
            <person name="Grigoriev I.V."/>
        </authorList>
    </citation>
    <scope>NUCLEOTIDE SEQUENCE [LARGE SCALE GENOMIC DNA]</scope>
    <source>
        <strain evidence="1 2">NRRL 3301</strain>
    </source>
</reference>
<evidence type="ECO:0008006" key="3">
    <source>
        <dbReference type="Google" id="ProtNLM"/>
    </source>
</evidence>
<gene>
    <name evidence="1" type="ORF">DM01DRAFT_1146333</name>
</gene>
<proteinExistence type="predicted"/>
<dbReference type="AlphaFoldDB" id="A0A1X2G7J5"/>
<accession>A0A1X2G7J5</accession>
<evidence type="ECO:0000313" key="2">
    <source>
        <dbReference type="Proteomes" id="UP000242146"/>
    </source>
</evidence>
<dbReference type="Proteomes" id="UP000242146">
    <property type="component" value="Unassembled WGS sequence"/>
</dbReference>
<evidence type="ECO:0000313" key="1">
    <source>
        <dbReference type="EMBL" id="ORX47068.1"/>
    </source>
</evidence>
<comment type="caution">
    <text evidence="1">The sequence shown here is derived from an EMBL/GenBank/DDBJ whole genome shotgun (WGS) entry which is preliminary data.</text>
</comment>
<name>A0A1X2G7J5_9FUNG</name>
<dbReference type="OrthoDB" id="2338553at2759"/>
<keyword evidence="2" id="KW-1185">Reference proteome</keyword>
<sequence length="365" mass="41430">MTMTATPHGFDGCPLRSSSLLIVNHKDQVIVTASDQVFDMLGYSNSQPEKLLHQSTSILSFSTLDSGKHQHCVNVRHAQTQQWLQLRICIHRDPFLTSGLDYCLVQKIVPPLPFPASDKAAPITLLGLNAYGTIVRAHPSNDFPHPDGLLVGRPIMAFIHSDDVLSLCGYLKQSCEQQKRAPRSRRHLDPLDLPPTDGLLLRWLIHSYYCDPFDERTAIWMNVQVIHPTQSCVHGQPAQPICLLQPLLEDDGVGWKCWYEKVDRHRDWSLTFEDLHRWAEQMRYYCLDYVAHLMTSMIQLVQDLAPTLPLPLICVAKLSSLTMKPNSSFYISSFIDTSTDMLFDRLSSFLHPLFSNDTPIKSHAS</sequence>
<dbReference type="EMBL" id="MCGT01000035">
    <property type="protein sequence ID" value="ORX47068.1"/>
    <property type="molecule type" value="Genomic_DNA"/>
</dbReference>